<keyword evidence="3" id="KW-1185">Reference proteome</keyword>
<protein>
    <submittedName>
        <fullName evidence="2">Uncharacterized protein</fullName>
    </submittedName>
</protein>
<sequence length="187" mass="21393">MDKFRNVQNGNSNINPVVLSTSGIATCMSTVIELENTVFICHIESSDFIASDTCSIIDAHAFFNGNIQERLNDNQCIKLKNEIDRIREDSSITANGNRTAPFDHFYLFINSIKMNLIEFNIKPKTPHGTNKRPWDNDNPNDYIMDCTVIYDRSRSPHIFAVYQFGGQEHQVECIRRHSLLLGIYVFA</sequence>
<proteinExistence type="predicted"/>
<dbReference type="EMBL" id="CAJNOI010003205">
    <property type="protein sequence ID" value="CAF1509319.1"/>
    <property type="molecule type" value="Genomic_DNA"/>
</dbReference>
<gene>
    <name evidence="1" type="ORF">BJG266_LOCUS43628</name>
    <name evidence="2" type="ORF">QVE165_LOCUS60563</name>
</gene>
<accession>A0A816EIB6</accession>
<dbReference type="OrthoDB" id="10059370at2759"/>
<dbReference type="EMBL" id="CAJNOM010003553">
    <property type="protein sequence ID" value="CAF1646859.1"/>
    <property type="molecule type" value="Genomic_DNA"/>
</dbReference>
<dbReference type="Proteomes" id="UP000663832">
    <property type="component" value="Unassembled WGS sequence"/>
</dbReference>
<comment type="caution">
    <text evidence="2">The sequence shown here is derived from an EMBL/GenBank/DDBJ whole genome shotgun (WGS) entry which is preliminary data.</text>
</comment>
<organism evidence="2 3">
    <name type="scientific">Adineta steineri</name>
    <dbReference type="NCBI Taxonomy" id="433720"/>
    <lineage>
        <taxon>Eukaryota</taxon>
        <taxon>Metazoa</taxon>
        <taxon>Spiralia</taxon>
        <taxon>Gnathifera</taxon>
        <taxon>Rotifera</taxon>
        <taxon>Eurotatoria</taxon>
        <taxon>Bdelloidea</taxon>
        <taxon>Adinetida</taxon>
        <taxon>Adinetidae</taxon>
        <taxon>Adineta</taxon>
    </lineage>
</organism>
<name>A0A816EIB6_9BILA</name>
<evidence type="ECO:0000313" key="3">
    <source>
        <dbReference type="Proteomes" id="UP000663832"/>
    </source>
</evidence>
<evidence type="ECO:0000313" key="2">
    <source>
        <dbReference type="EMBL" id="CAF1646859.1"/>
    </source>
</evidence>
<evidence type="ECO:0000313" key="1">
    <source>
        <dbReference type="EMBL" id="CAF1509319.1"/>
    </source>
</evidence>
<dbReference type="AlphaFoldDB" id="A0A816EIB6"/>
<dbReference type="Proteomes" id="UP000663877">
    <property type="component" value="Unassembled WGS sequence"/>
</dbReference>
<reference evidence="2" key="1">
    <citation type="submission" date="2021-02" db="EMBL/GenBank/DDBJ databases">
        <authorList>
            <person name="Nowell W R."/>
        </authorList>
    </citation>
    <scope>NUCLEOTIDE SEQUENCE</scope>
</reference>